<dbReference type="EMBL" id="JAPEVG010000552">
    <property type="protein sequence ID" value="KAJ8457525.1"/>
    <property type="molecule type" value="Genomic_DNA"/>
</dbReference>
<gene>
    <name evidence="1" type="ORF">ONZ51_g11479</name>
</gene>
<evidence type="ECO:0000313" key="1">
    <source>
        <dbReference type="EMBL" id="KAJ8457525.1"/>
    </source>
</evidence>
<reference evidence="1" key="1">
    <citation type="submission" date="2022-11" db="EMBL/GenBank/DDBJ databases">
        <title>Genome Sequence of Cubamyces cubensis.</title>
        <authorList>
            <person name="Buettner E."/>
        </authorList>
    </citation>
    <scope>NUCLEOTIDE SEQUENCE</scope>
    <source>
        <strain evidence="1">MPL-01</strain>
    </source>
</reference>
<dbReference type="InterPro" id="IPR027417">
    <property type="entry name" value="P-loop_NTPase"/>
</dbReference>
<organism evidence="1 2">
    <name type="scientific">Trametes cubensis</name>
    <dbReference type="NCBI Taxonomy" id="1111947"/>
    <lineage>
        <taxon>Eukaryota</taxon>
        <taxon>Fungi</taxon>
        <taxon>Dikarya</taxon>
        <taxon>Basidiomycota</taxon>
        <taxon>Agaricomycotina</taxon>
        <taxon>Agaricomycetes</taxon>
        <taxon>Polyporales</taxon>
        <taxon>Polyporaceae</taxon>
        <taxon>Trametes</taxon>
    </lineage>
</organism>
<dbReference type="SUPFAM" id="SSF52540">
    <property type="entry name" value="P-loop containing nucleoside triphosphate hydrolases"/>
    <property type="match status" value="1"/>
</dbReference>
<dbReference type="AlphaFoldDB" id="A0AAD7TJ66"/>
<dbReference type="Gene3D" id="3.40.50.300">
    <property type="entry name" value="P-loop containing nucleotide triphosphate hydrolases"/>
    <property type="match status" value="1"/>
</dbReference>
<dbReference type="InterPro" id="IPR008571">
    <property type="entry name" value="HerA-like"/>
</dbReference>
<keyword evidence="2" id="KW-1185">Reference proteome</keyword>
<sequence>MPSPPSDSDSSDRALDELALLCDDCTVDDAIEDHELMTAPLFTREAYLTGGISETRNQYGVLGSVLSVHQSTGTRIPDDPRLYVNTNTPFSALVCGVQGSGKSHTVSVLLESMMIADCPAIGLCTKPLSGLVLHFSEGGQGSLPCEAAWLAQTDSDDVDPPSVRVYVSKSSLSTMKKVYASLGEDVTVRPLTFSHSELDAQAILSMMAVGSSESAPLYMQSILSILRELGEKFTYTSFLAEIKEAKKDMNPHQKAALEQRLSLLASFVDPLKSRKGSLFKPGRLTIIDLSDPFIDPSSACSLFEIVTRLFVRADVGTGKVLVVDEAHKYLSATRGDTGLTKALTSLIRQQRHLSMRVVISTQEPTAVPPVLIDLCSIAIFHRFSSPAWWDSVAKRVCADVSNEQGFTQVVKLKTGQALVLCPSGLGLFPTTRKTASGAVVQGKPKVAHFGRRYLIIKTRKRITVDGGESRMTLDG</sequence>
<accession>A0AAD7TJ66</accession>
<dbReference type="PANTHER" id="PTHR42957:SF1">
    <property type="entry name" value="HELICASE MJ1565-RELATED"/>
    <property type="match status" value="1"/>
</dbReference>
<protein>
    <recommendedName>
        <fullName evidence="3">Zona occludens toxin N-terminal domain-containing protein</fullName>
    </recommendedName>
</protein>
<evidence type="ECO:0000313" key="2">
    <source>
        <dbReference type="Proteomes" id="UP001215151"/>
    </source>
</evidence>
<evidence type="ECO:0008006" key="3">
    <source>
        <dbReference type="Google" id="ProtNLM"/>
    </source>
</evidence>
<proteinExistence type="predicted"/>
<comment type="caution">
    <text evidence="1">The sequence shown here is derived from an EMBL/GenBank/DDBJ whole genome shotgun (WGS) entry which is preliminary data.</text>
</comment>
<dbReference type="Proteomes" id="UP001215151">
    <property type="component" value="Unassembled WGS sequence"/>
</dbReference>
<name>A0AAD7TJ66_9APHY</name>
<dbReference type="PANTHER" id="PTHR42957">
    <property type="entry name" value="HELICASE MJ1565-RELATED"/>
    <property type="match status" value="1"/>
</dbReference>